<accession>A0ABU2SAX2</accession>
<dbReference type="PROSITE" id="PS50968">
    <property type="entry name" value="BIOTINYL_LIPOYL"/>
    <property type="match status" value="1"/>
</dbReference>
<feature type="compositionally biased region" description="Low complexity" evidence="5">
    <location>
        <begin position="1"/>
        <end position="11"/>
    </location>
</feature>
<evidence type="ECO:0000256" key="1">
    <source>
        <dbReference type="ARBA" id="ARBA00001938"/>
    </source>
</evidence>
<organism evidence="7 8">
    <name type="scientific">Streptomyces johnsoniae</name>
    <dbReference type="NCBI Taxonomy" id="3075532"/>
    <lineage>
        <taxon>Bacteria</taxon>
        <taxon>Bacillati</taxon>
        <taxon>Actinomycetota</taxon>
        <taxon>Actinomycetes</taxon>
        <taxon>Kitasatosporales</taxon>
        <taxon>Streptomycetaceae</taxon>
        <taxon>Streptomyces</taxon>
    </lineage>
</organism>
<reference evidence="8" key="1">
    <citation type="submission" date="2023-07" db="EMBL/GenBank/DDBJ databases">
        <title>30 novel species of actinomycetes from the DSMZ collection.</title>
        <authorList>
            <person name="Nouioui I."/>
        </authorList>
    </citation>
    <scope>NUCLEOTIDE SEQUENCE [LARGE SCALE GENOMIC DNA]</scope>
    <source>
        <strain evidence="8">DSM 41886</strain>
    </source>
</reference>
<comment type="caution">
    <text evidence="7">The sequence shown here is derived from an EMBL/GenBank/DDBJ whole genome shotgun (WGS) entry which is preliminary data.</text>
</comment>
<gene>
    <name evidence="7" type="ORF">RM779_26220</name>
</gene>
<feature type="region of interest" description="Disordered" evidence="5">
    <location>
        <begin position="1"/>
        <end position="20"/>
    </location>
</feature>
<evidence type="ECO:0000259" key="6">
    <source>
        <dbReference type="PROSITE" id="PS50968"/>
    </source>
</evidence>
<comment type="cofactor">
    <cofactor evidence="1">
        <name>(R)-lipoate</name>
        <dbReference type="ChEBI" id="CHEBI:83088"/>
    </cofactor>
</comment>
<dbReference type="Proteomes" id="UP001183615">
    <property type="component" value="Unassembled WGS sequence"/>
</dbReference>
<evidence type="ECO:0000256" key="3">
    <source>
        <dbReference type="ARBA" id="ARBA00022823"/>
    </source>
</evidence>
<proteinExistence type="predicted"/>
<dbReference type="CDD" id="cd06849">
    <property type="entry name" value="lipoyl_domain"/>
    <property type="match status" value="1"/>
</dbReference>
<evidence type="ECO:0000256" key="4">
    <source>
        <dbReference type="ARBA" id="ARBA00023315"/>
    </source>
</evidence>
<dbReference type="InterPro" id="IPR000089">
    <property type="entry name" value="Biotin_lipoyl"/>
</dbReference>
<dbReference type="InterPro" id="IPR050743">
    <property type="entry name" value="2-oxoacid_DH_E2_comp"/>
</dbReference>
<evidence type="ECO:0000256" key="2">
    <source>
        <dbReference type="ARBA" id="ARBA00022679"/>
    </source>
</evidence>
<dbReference type="Gene3D" id="2.40.50.100">
    <property type="match status" value="1"/>
</dbReference>
<dbReference type="EMBL" id="JAVREV010000016">
    <property type="protein sequence ID" value="MDT0446062.1"/>
    <property type="molecule type" value="Genomic_DNA"/>
</dbReference>
<evidence type="ECO:0000313" key="8">
    <source>
        <dbReference type="Proteomes" id="UP001183615"/>
    </source>
</evidence>
<keyword evidence="2" id="KW-0808">Transferase</keyword>
<feature type="non-terminal residue" evidence="7">
    <location>
        <position position="145"/>
    </location>
</feature>
<feature type="domain" description="Lipoyl-binding" evidence="6">
    <location>
        <begin position="11"/>
        <end position="86"/>
    </location>
</feature>
<dbReference type="InterPro" id="IPR003016">
    <property type="entry name" value="2-oxoA_DH_lipoyl-BS"/>
</dbReference>
<dbReference type="PROSITE" id="PS00189">
    <property type="entry name" value="LIPOYL"/>
    <property type="match status" value="1"/>
</dbReference>
<sequence length="145" mass="14599">MTTTPTTPPTTREFRLPDLGEGLTGAEITRWLVEVGDHVDIDQPVVEVETAKAQVEVPCPFAGTVTARFGAPGEDIPVGSPLVRVAADAGADAGADAEPGPGQVLVGYGPRSPSPSPTGAGQVAPAHEEPGTGPPLPPPPPPPPP</sequence>
<feature type="compositionally biased region" description="Pro residues" evidence="5">
    <location>
        <begin position="132"/>
        <end position="145"/>
    </location>
</feature>
<name>A0ABU2SAX2_9ACTN</name>
<keyword evidence="4" id="KW-0012">Acyltransferase</keyword>
<dbReference type="RefSeq" id="WP_311620222.1">
    <property type="nucleotide sequence ID" value="NZ_JAVREV010000016.1"/>
</dbReference>
<feature type="region of interest" description="Disordered" evidence="5">
    <location>
        <begin position="89"/>
        <end position="145"/>
    </location>
</feature>
<evidence type="ECO:0000313" key="7">
    <source>
        <dbReference type="EMBL" id="MDT0446062.1"/>
    </source>
</evidence>
<evidence type="ECO:0000256" key="5">
    <source>
        <dbReference type="SAM" id="MobiDB-lite"/>
    </source>
</evidence>
<dbReference type="InterPro" id="IPR011053">
    <property type="entry name" value="Single_hybrid_motif"/>
</dbReference>
<keyword evidence="3" id="KW-0450">Lipoyl</keyword>
<dbReference type="Pfam" id="PF00364">
    <property type="entry name" value="Biotin_lipoyl"/>
    <property type="match status" value="1"/>
</dbReference>
<dbReference type="PANTHER" id="PTHR43178:SF5">
    <property type="entry name" value="LIPOAMIDE ACYLTRANSFERASE COMPONENT OF BRANCHED-CHAIN ALPHA-KETO ACID DEHYDROGENASE COMPLEX, MITOCHONDRIAL"/>
    <property type="match status" value="1"/>
</dbReference>
<keyword evidence="8" id="KW-1185">Reference proteome</keyword>
<dbReference type="SUPFAM" id="SSF51230">
    <property type="entry name" value="Single hybrid motif"/>
    <property type="match status" value="1"/>
</dbReference>
<protein>
    <submittedName>
        <fullName evidence="7">Biotin/lipoyl-containing protein</fullName>
    </submittedName>
</protein>
<dbReference type="PANTHER" id="PTHR43178">
    <property type="entry name" value="DIHYDROLIPOAMIDE ACETYLTRANSFERASE COMPONENT OF PYRUVATE DEHYDROGENASE COMPLEX"/>
    <property type="match status" value="1"/>
</dbReference>